<dbReference type="InParanoid" id="K3WXY7"/>
<dbReference type="EnsemblProtists" id="PYU1_T009835">
    <property type="protein sequence ID" value="PYU1_T009835"/>
    <property type="gene ID" value="PYU1_G009817"/>
</dbReference>
<reference evidence="2" key="3">
    <citation type="submission" date="2015-02" db="UniProtKB">
        <authorList>
            <consortium name="EnsemblProtists"/>
        </authorList>
    </citation>
    <scope>IDENTIFICATION</scope>
    <source>
        <strain evidence="2">DAOM BR144</strain>
    </source>
</reference>
<dbReference type="Proteomes" id="UP000019132">
    <property type="component" value="Unassembled WGS sequence"/>
</dbReference>
<organism evidence="2 3">
    <name type="scientific">Globisporangium ultimum (strain ATCC 200006 / CBS 805.95 / DAOM BR144)</name>
    <name type="common">Pythium ultimum</name>
    <dbReference type="NCBI Taxonomy" id="431595"/>
    <lineage>
        <taxon>Eukaryota</taxon>
        <taxon>Sar</taxon>
        <taxon>Stramenopiles</taxon>
        <taxon>Oomycota</taxon>
        <taxon>Peronosporomycetes</taxon>
        <taxon>Pythiales</taxon>
        <taxon>Pythiaceae</taxon>
        <taxon>Globisporangium</taxon>
    </lineage>
</organism>
<proteinExistence type="predicted"/>
<keyword evidence="1" id="KW-0812">Transmembrane</keyword>
<dbReference type="EMBL" id="GL376624">
    <property type="status" value="NOT_ANNOTATED_CDS"/>
    <property type="molecule type" value="Genomic_DNA"/>
</dbReference>
<reference evidence="3" key="1">
    <citation type="journal article" date="2010" name="Genome Biol.">
        <title>Genome sequence of the necrotrophic plant pathogen Pythium ultimum reveals original pathogenicity mechanisms and effector repertoire.</title>
        <authorList>
            <person name="Levesque C.A."/>
            <person name="Brouwer H."/>
            <person name="Cano L."/>
            <person name="Hamilton J.P."/>
            <person name="Holt C."/>
            <person name="Huitema E."/>
            <person name="Raffaele S."/>
            <person name="Robideau G.P."/>
            <person name="Thines M."/>
            <person name="Win J."/>
            <person name="Zerillo M.M."/>
            <person name="Beakes G.W."/>
            <person name="Boore J.L."/>
            <person name="Busam D."/>
            <person name="Dumas B."/>
            <person name="Ferriera S."/>
            <person name="Fuerstenberg S.I."/>
            <person name="Gachon C.M."/>
            <person name="Gaulin E."/>
            <person name="Govers F."/>
            <person name="Grenville-Briggs L."/>
            <person name="Horner N."/>
            <person name="Hostetler J."/>
            <person name="Jiang R.H."/>
            <person name="Johnson J."/>
            <person name="Krajaejun T."/>
            <person name="Lin H."/>
            <person name="Meijer H.J."/>
            <person name="Moore B."/>
            <person name="Morris P."/>
            <person name="Phuntmart V."/>
            <person name="Puiu D."/>
            <person name="Shetty J."/>
            <person name="Stajich J.E."/>
            <person name="Tripathy S."/>
            <person name="Wawra S."/>
            <person name="van West P."/>
            <person name="Whitty B.R."/>
            <person name="Coutinho P.M."/>
            <person name="Henrissat B."/>
            <person name="Martin F."/>
            <person name="Thomas P.D."/>
            <person name="Tyler B.M."/>
            <person name="De Vries R.P."/>
            <person name="Kamoun S."/>
            <person name="Yandell M."/>
            <person name="Tisserat N."/>
            <person name="Buell C.R."/>
        </authorList>
    </citation>
    <scope>NUCLEOTIDE SEQUENCE</scope>
    <source>
        <strain evidence="3">DAOM:BR144</strain>
    </source>
</reference>
<feature type="transmembrane region" description="Helical" evidence="1">
    <location>
        <begin position="55"/>
        <end position="75"/>
    </location>
</feature>
<feature type="transmembrane region" description="Helical" evidence="1">
    <location>
        <begin position="31"/>
        <end position="49"/>
    </location>
</feature>
<name>K3WXY7_GLOUD</name>
<reference evidence="3" key="2">
    <citation type="submission" date="2010-04" db="EMBL/GenBank/DDBJ databases">
        <authorList>
            <person name="Buell R."/>
            <person name="Hamilton J."/>
            <person name="Hostetler J."/>
        </authorList>
    </citation>
    <scope>NUCLEOTIDE SEQUENCE [LARGE SCALE GENOMIC DNA]</scope>
    <source>
        <strain evidence="3">DAOM:BR144</strain>
    </source>
</reference>
<evidence type="ECO:0000313" key="2">
    <source>
        <dbReference type="EnsemblProtists" id="PYU1_T009835"/>
    </source>
</evidence>
<evidence type="ECO:0000256" key="1">
    <source>
        <dbReference type="SAM" id="Phobius"/>
    </source>
</evidence>
<evidence type="ECO:0000313" key="3">
    <source>
        <dbReference type="Proteomes" id="UP000019132"/>
    </source>
</evidence>
<keyword evidence="1" id="KW-1133">Transmembrane helix</keyword>
<dbReference type="AlphaFoldDB" id="K3WXY7"/>
<keyword evidence="1" id="KW-0472">Membrane</keyword>
<dbReference type="STRING" id="431595.K3WXY7"/>
<protein>
    <submittedName>
        <fullName evidence="2">Uncharacterized protein</fullName>
    </submittedName>
</protein>
<dbReference type="PROSITE" id="PS51257">
    <property type="entry name" value="PROKAR_LIPOPROTEIN"/>
    <property type="match status" value="1"/>
</dbReference>
<feature type="transmembrane region" description="Helical" evidence="1">
    <location>
        <begin position="6"/>
        <end position="24"/>
    </location>
</feature>
<dbReference type="VEuPathDB" id="FungiDB:PYU1_G009817"/>
<accession>K3WXY7</accession>
<dbReference type="HOGENOM" id="CLU_2390880_0_0_1"/>
<keyword evidence="3" id="KW-1185">Reference proteome</keyword>
<sequence>MLVFARGVYGLLCCTLGFFPGFIIGCYKAPAFEPAITFVSYLSALWFHIRDVRAFWVFNMVIDSLLLAIVLLHCIGSLPYVNLAKNTAADSNVA</sequence>